<dbReference type="STRING" id="157652.A0A371I8W2"/>
<feature type="non-terminal residue" evidence="2">
    <location>
        <position position="1"/>
    </location>
</feature>
<evidence type="ECO:0000256" key="1">
    <source>
        <dbReference type="SAM" id="MobiDB-lite"/>
    </source>
</evidence>
<sequence length="226" mass="25729">MRKDVHNVCDKCLTCKMEKSKVSPHALYTPLPIPTTPWVDISMDFVLGFPRSKRGIHGLSRTIVSDKDSTFLGHFWRSLWSRLGTKLLYSTTCHPQIDRQTEVLRLDASRLDEANSKSSHMRTEDEDGSIPAKQSQLRNGDFIINSWMLISHVDSCKADSARPTPCSSPIRMPTSKQMPFPVWMSTLDRLLIPNRMSTSNQMPTPIRSNPSRHQGLIPLWQFQAPI</sequence>
<dbReference type="GO" id="GO:0003676">
    <property type="term" value="F:nucleic acid binding"/>
    <property type="evidence" value="ECO:0007669"/>
    <property type="project" value="InterPro"/>
</dbReference>
<organism evidence="2 3">
    <name type="scientific">Mucuna pruriens</name>
    <name type="common">Velvet bean</name>
    <name type="synonym">Dolichos pruriens</name>
    <dbReference type="NCBI Taxonomy" id="157652"/>
    <lineage>
        <taxon>Eukaryota</taxon>
        <taxon>Viridiplantae</taxon>
        <taxon>Streptophyta</taxon>
        <taxon>Embryophyta</taxon>
        <taxon>Tracheophyta</taxon>
        <taxon>Spermatophyta</taxon>
        <taxon>Magnoliopsida</taxon>
        <taxon>eudicotyledons</taxon>
        <taxon>Gunneridae</taxon>
        <taxon>Pentapetalae</taxon>
        <taxon>rosids</taxon>
        <taxon>fabids</taxon>
        <taxon>Fabales</taxon>
        <taxon>Fabaceae</taxon>
        <taxon>Papilionoideae</taxon>
        <taxon>50 kb inversion clade</taxon>
        <taxon>NPAAA clade</taxon>
        <taxon>indigoferoid/millettioid clade</taxon>
        <taxon>Phaseoleae</taxon>
        <taxon>Mucuna</taxon>
    </lineage>
</organism>
<gene>
    <name evidence="2" type="ORF">CR513_03869</name>
</gene>
<dbReference type="AlphaFoldDB" id="A0A371I8W2"/>
<dbReference type="SUPFAM" id="SSF53098">
    <property type="entry name" value="Ribonuclease H-like"/>
    <property type="match status" value="1"/>
</dbReference>
<dbReference type="Gene3D" id="3.30.420.10">
    <property type="entry name" value="Ribonuclease H-like superfamily/Ribonuclease H"/>
    <property type="match status" value="1"/>
</dbReference>
<protein>
    <recommendedName>
        <fullName evidence="4">Integrase zinc-binding domain-containing protein</fullName>
    </recommendedName>
</protein>
<dbReference type="OrthoDB" id="1935586at2759"/>
<reference evidence="2" key="1">
    <citation type="submission" date="2018-05" db="EMBL/GenBank/DDBJ databases">
        <title>Draft genome of Mucuna pruriens seed.</title>
        <authorList>
            <person name="Nnadi N.E."/>
            <person name="Vos R."/>
            <person name="Hasami M.H."/>
            <person name="Devisetty U.K."/>
            <person name="Aguiy J.C."/>
        </authorList>
    </citation>
    <scope>NUCLEOTIDE SEQUENCE [LARGE SCALE GENOMIC DNA]</scope>
    <source>
        <strain evidence="2">JCA_2017</strain>
    </source>
</reference>
<accession>A0A371I8W2</accession>
<proteinExistence type="predicted"/>
<dbReference type="InterPro" id="IPR036397">
    <property type="entry name" value="RNaseH_sf"/>
</dbReference>
<dbReference type="PANTHER" id="PTHR35046">
    <property type="entry name" value="ZINC KNUCKLE (CCHC-TYPE) FAMILY PROTEIN"/>
    <property type="match status" value="1"/>
</dbReference>
<keyword evidence="3" id="KW-1185">Reference proteome</keyword>
<feature type="region of interest" description="Disordered" evidence="1">
    <location>
        <begin position="111"/>
        <end position="135"/>
    </location>
</feature>
<dbReference type="PANTHER" id="PTHR35046:SF9">
    <property type="entry name" value="RNA-DIRECTED DNA POLYMERASE"/>
    <property type="match status" value="1"/>
</dbReference>
<dbReference type="Proteomes" id="UP000257109">
    <property type="component" value="Unassembled WGS sequence"/>
</dbReference>
<comment type="caution">
    <text evidence="2">The sequence shown here is derived from an EMBL/GenBank/DDBJ whole genome shotgun (WGS) entry which is preliminary data.</text>
</comment>
<evidence type="ECO:0000313" key="2">
    <source>
        <dbReference type="EMBL" id="RDY11462.1"/>
    </source>
</evidence>
<dbReference type="EMBL" id="QJKJ01000636">
    <property type="protein sequence ID" value="RDY11462.1"/>
    <property type="molecule type" value="Genomic_DNA"/>
</dbReference>
<evidence type="ECO:0000313" key="3">
    <source>
        <dbReference type="Proteomes" id="UP000257109"/>
    </source>
</evidence>
<name>A0A371I8W2_MUCPR</name>
<evidence type="ECO:0008006" key="4">
    <source>
        <dbReference type="Google" id="ProtNLM"/>
    </source>
</evidence>
<dbReference type="InterPro" id="IPR012337">
    <property type="entry name" value="RNaseH-like_sf"/>
</dbReference>